<dbReference type="Proteomes" id="UP000198796">
    <property type="component" value="Unassembled WGS sequence"/>
</dbReference>
<sequence>MRRSFLFLQGPHGPFFYLLGKQLRHAGHEVRRVGFNGADRAFWPDGGSYHAYRAPLPDWPASIESLLDEGVTDLVLYGDTREVHITAMHAARSRGLRVHVFEEGYLRPYWVTYERDGANGHSPLASMSLDEIRAKLPKEVAEPRSAPAHWGDLRQHIFYGALYHGLVMATRRSYPAYRSHRDRGVGAEFRLYLRRLMLMPAAALRRRISTARIRAGGYPYHVALLQLAHDSSALAHSPFRTPAEFVESVVGGFAQGAPRHHHLVFKAHPLEDGRAGIARTIIETARRHAVSDRVHYLLGGKLGPLLDEASSAVTVSSTSAHQALWRGLPVKAFGEAVFCKPGITSQAPIAAFFAQPDPPDPAAYADLRAFMLRSSQLRGSYYSRGGRRQLLRIICDRMFADEAPYEMSNATPATQLTLVR</sequence>
<dbReference type="InterPro" id="IPR007833">
    <property type="entry name" value="Capsule_polysaccharide_synth"/>
</dbReference>
<gene>
    <name evidence="1" type="ORF">SAMN05421688_0323</name>
</gene>
<dbReference type="OrthoDB" id="9794206at2"/>
<dbReference type="STRING" id="871651.SAMN05421688_0323"/>
<evidence type="ECO:0000313" key="1">
    <source>
        <dbReference type="EMBL" id="SFA71663.1"/>
    </source>
</evidence>
<name>A0A1I0V6E8_9RHOB</name>
<dbReference type="AlphaFoldDB" id="A0A1I0V6E8"/>
<dbReference type="EMBL" id="FOJU01000001">
    <property type="protein sequence ID" value="SFA71663.1"/>
    <property type="molecule type" value="Genomic_DNA"/>
</dbReference>
<dbReference type="Pfam" id="PF05159">
    <property type="entry name" value="Capsule_synth"/>
    <property type="match status" value="1"/>
</dbReference>
<protein>
    <submittedName>
        <fullName evidence="1">Capsular polysaccharide export protein</fullName>
    </submittedName>
</protein>
<proteinExistence type="predicted"/>
<organism evidence="1 2">
    <name type="scientific">Poseidonocella pacifica</name>
    <dbReference type="NCBI Taxonomy" id="871651"/>
    <lineage>
        <taxon>Bacteria</taxon>
        <taxon>Pseudomonadati</taxon>
        <taxon>Pseudomonadota</taxon>
        <taxon>Alphaproteobacteria</taxon>
        <taxon>Rhodobacterales</taxon>
        <taxon>Roseobacteraceae</taxon>
        <taxon>Poseidonocella</taxon>
    </lineage>
</organism>
<accession>A0A1I0V6E8</accession>
<reference evidence="1 2" key="1">
    <citation type="submission" date="2016-10" db="EMBL/GenBank/DDBJ databases">
        <authorList>
            <person name="de Groot N.N."/>
        </authorList>
    </citation>
    <scope>NUCLEOTIDE SEQUENCE [LARGE SCALE GENOMIC DNA]</scope>
    <source>
        <strain evidence="1 2">DSM 29316</strain>
    </source>
</reference>
<keyword evidence="2" id="KW-1185">Reference proteome</keyword>
<evidence type="ECO:0000313" key="2">
    <source>
        <dbReference type="Proteomes" id="UP000198796"/>
    </source>
</evidence>
<dbReference type="RefSeq" id="WP_092059950.1">
    <property type="nucleotide sequence ID" value="NZ_FOJU01000001.1"/>
</dbReference>
<dbReference type="GO" id="GO:0015774">
    <property type="term" value="P:polysaccharide transport"/>
    <property type="evidence" value="ECO:0007669"/>
    <property type="project" value="InterPro"/>
</dbReference>
<dbReference type="GO" id="GO:0000271">
    <property type="term" value="P:polysaccharide biosynthetic process"/>
    <property type="evidence" value="ECO:0007669"/>
    <property type="project" value="InterPro"/>
</dbReference>